<name>H3GGG0_PHYRM</name>
<dbReference type="EMBL" id="DS566007">
    <property type="status" value="NOT_ANNOTATED_CDS"/>
    <property type="molecule type" value="Genomic_DNA"/>
</dbReference>
<reference evidence="3" key="1">
    <citation type="journal article" date="2006" name="Science">
        <title>Phytophthora genome sequences uncover evolutionary origins and mechanisms of pathogenesis.</title>
        <authorList>
            <person name="Tyler B.M."/>
            <person name="Tripathy S."/>
            <person name="Zhang X."/>
            <person name="Dehal P."/>
            <person name="Jiang R.H."/>
            <person name="Aerts A."/>
            <person name="Arredondo F.D."/>
            <person name="Baxter L."/>
            <person name="Bensasson D."/>
            <person name="Beynon J.L."/>
            <person name="Chapman J."/>
            <person name="Damasceno C.M."/>
            <person name="Dorrance A.E."/>
            <person name="Dou D."/>
            <person name="Dickerman A.W."/>
            <person name="Dubchak I.L."/>
            <person name="Garbelotto M."/>
            <person name="Gijzen M."/>
            <person name="Gordon S.G."/>
            <person name="Govers F."/>
            <person name="Grunwald N.J."/>
            <person name="Huang W."/>
            <person name="Ivors K.L."/>
            <person name="Jones R.W."/>
            <person name="Kamoun S."/>
            <person name="Krampis K."/>
            <person name="Lamour K.H."/>
            <person name="Lee M.K."/>
            <person name="McDonald W.H."/>
            <person name="Medina M."/>
            <person name="Meijer H.J."/>
            <person name="Nordberg E.K."/>
            <person name="Maclean D.J."/>
            <person name="Ospina-Giraldo M.D."/>
            <person name="Morris P.F."/>
            <person name="Phuntumart V."/>
            <person name="Putnam N.H."/>
            <person name="Rash S."/>
            <person name="Rose J.K."/>
            <person name="Sakihama Y."/>
            <person name="Salamov A.A."/>
            <person name="Savidor A."/>
            <person name="Scheuring C.F."/>
            <person name="Smith B.M."/>
            <person name="Sobral B.W."/>
            <person name="Terry A."/>
            <person name="Torto-Alalibo T.A."/>
            <person name="Win J."/>
            <person name="Xu Z."/>
            <person name="Zhang H."/>
            <person name="Grigoriev I.V."/>
            <person name="Rokhsar D.S."/>
            <person name="Boore J.L."/>
        </authorList>
    </citation>
    <scope>NUCLEOTIDE SEQUENCE [LARGE SCALE GENOMIC DNA]</scope>
    <source>
        <strain evidence="3">Pr102</strain>
    </source>
</reference>
<keyword evidence="3" id="KW-1185">Reference proteome</keyword>
<dbReference type="InParanoid" id="H3GGG0"/>
<dbReference type="CDD" id="cd22852">
    <property type="entry name" value="SMN_C"/>
    <property type="match status" value="1"/>
</dbReference>
<dbReference type="Pfam" id="PF20635">
    <property type="entry name" value="SMN_YG-box"/>
    <property type="match status" value="1"/>
</dbReference>
<evidence type="ECO:0000313" key="3">
    <source>
        <dbReference type="Proteomes" id="UP000005238"/>
    </source>
</evidence>
<dbReference type="VEuPathDB" id="FungiDB:KRP22_936"/>
<dbReference type="Proteomes" id="UP000005238">
    <property type="component" value="Unassembled WGS sequence"/>
</dbReference>
<dbReference type="EnsemblProtists" id="Phyra74903">
    <property type="protein sequence ID" value="Phyra74903"/>
    <property type="gene ID" value="Phyra74903"/>
</dbReference>
<feature type="compositionally biased region" description="Polar residues" evidence="1">
    <location>
        <begin position="31"/>
        <end position="40"/>
    </location>
</feature>
<dbReference type="OMA" id="IMKAFDA"/>
<sequence>MASMSSSEQGSEDQWDDLAIVRLLAFEQALTDQQRSTAAQSAAGRKHKAASRSNGKKAARSVSLDEGGEGEDEDKHAHASAATGAAATGMYGKPTAAAYGGFSTGAGTFGYPQQQQQQQSSDLYQAAYTQAYAQLQAQFQAAYPAAAPQPYGPGAQNLGQMPSFAAQSPYYPPPPTPFPGMPGASAPFPGSVPSAAGSDDGLANVLMAWYQSGYYTGRFQAMQEMKMRGHR</sequence>
<protein>
    <submittedName>
        <fullName evidence="2">Uncharacterized protein</fullName>
    </submittedName>
</protein>
<dbReference type="eggNOG" id="ENOG502SCQ0">
    <property type="taxonomic scope" value="Eukaryota"/>
</dbReference>
<dbReference type="HOGENOM" id="CLU_1211880_0_0_1"/>
<dbReference type="STRING" id="164328.H3GGG0"/>
<reference evidence="2" key="2">
    <citation type="submission" date="2015-06" db="UniProtKB">
        <authorList>
            <consortium name="EnsemblProtists"/>
        </authorList>
    </citation>
    <scope>IDENTIFICATION</scope>
    <source>
        <strain evidence="2">Pr102</strain>
    </source>
</reference>
<dbReference type="AlphaFoldDB" id="H3GGG0"/>
<proteinExistence type="predicted"/>
<dbReference type="InterPro" id="IPR047313">
    <property type="entry name" value="SMN_C"/>
</dbReference>
<accession>H3GGG0</accession>
<dbReference type="VEuPathDB" id="FungiDB:KRP23_13261"/>
<organism evidence="2 3">
    <name type="scientific">Phytophthora ramorum</name>
    <name type="common">Sudden oak death agent</name>
    <dbReference type="NCBI Taxonomy" id="164328"/>
    <lineage>
        <taxon>Eukaryota</taxon>
        <taxon>Sar</taxon>
        <taxon>Stramenopiles</taxon>
        <taxon>Oomycota</taxon>
        <taxon>Peronosporomycetes</taxon>
        <taxon>Peronosporales</taxon>
        <taxon>Peronosporaceae</taxon>
        <taxon>Phytophthora</taxon>
    </lineage>
</organism>
<evidence type="ECO:0000313" key="2">
    <source>
        <dbReference type="EnsemblProtists" id="Phyra74903"/>
    </source>
</evidence>
<feature type="region of interest" description="Disordered" evidence="1">
    <location>
        <begin position="31"/>
        <end position="81"/>
    </location>
</feature>
<evidence type="ECO:0000256" key="1">
    <source>
        <dbReference type="SAM" id="MobiDB-lite"/>
    </source>
</evidence>
<feature type="compositionally biased region" description="Basic residues" evidence="1">
    <location>
        <begin position="44"/>
        <end position="59"/>
    </location>
</feature>